<dbReference type="AlphaFoldDB" id="A0A835GKX9"/>
<keyword evidence="3 6" id="KW-1133">Transmembrane helix</keyword>
<evidence type="ECO:0000256" key="4">
    <source>
        <dbReference type="ARBA" id="ARBA00023136"/>
    </source>
</evidence>
<gene>
    <name evidence="7" type="ORF">HW555_004825</name>
</gene>
<evidence type="ECO:0000256" key="2">
    <source>
        <dbReference type="ARBA" id="ARBA00022692"/>
    </source>
</evidence>
<evidence type="ECO:0000256" key="5">
    <source>
        <dbReference type="SAM" id="MobiDB-lite"/>
    </source>
</evidence>
<dbReference type="PANTHER" id="PTHR23291:SF47">
    <property type="entry name" value="TRANSMEMBRANE BAX INHIBITOR MOTIF CONTAINING 7"/>
    <property type="match status" value="1"/>
</dbReference>
<dbReference type="InterPro" id="IPR006214">
    <property type="entry name" value="Bax_inhibitor_1-related"/>
</dbReference>
<dbReference type="PANTHER" id="PTHR23291">
    <property type="entry name" value="BAX INHIBITOR-RELATED"/>
    <property type="match status" value="1"/>
</dbReference>
<keyword evidence="8" id="KW-1185">Reference proteome</keyword>
<dbReference type="EMBL" id="JACKWZ010000057">
    <property type="protein sequence ID" value="KAF9418292.1"/>
    <property type="molecule type" value="Genomic_DNA"/>
</dbReference>
<reference evidence="7" key="1">
    <citation type="submission" date="2020-08" db="EMBL/GenBank/DDBJ databases">
        <title>Spodoptera exigua strain:BAW_Kor-Di-RS1 Genome sequencing and assembly.</title>
        <authorList>
            <person name="Kim J."/>
            <person name="Nam H.Y."/>
            <person name="Kwon M."/>
            <person name="Choi J.H."/>
            <person name="Cho S.R."/>
            <person name="Kim G.-H."/>
        </authorList>
    </citation>
    <scope>NUCLEOTIDE SEQUENCE</scope>
    <source>
        <strain evidence="7">BAW_Kor-Di-RS1</strain>
        <tissue evidence="7">Whole-body</tissue>
    </source>
</reference>
<dbReference type="GO" id="GO:0016020">
    <property type="term" value="C:membrane"/>
    <property type="evidence" value="ECO:0007669"/>
    <property type="project" value="UniProtKB-SubCell"/>
</dbReference>
<feature type="compositionally biased region" description="Basic and acidic residues" evidence="5">
    <location>
        <begin position="1"/>
        <end position="11"/>
    </location>
</feature>
<sequence length="401" mass="44289">MTFLHLDKSTSTEDENASSNYDAQKNLDTTTNMDLVKQEEAAKPRPITIAESKDLVFIDIENSIEPPTEKNEDIEYGNLNDLTALKLNIISQRSGNRKYRVMGLYDYIFGARPPDPNQSRITRQLWRQEAPPPQPQQTVWTQYGPSPNPGQAPPYSGNGGDGGYQGAFGYEGGGPILYDPLARNSFVRLVMFIVLVMLLTTSGVLIVVLSVPEVKDFFVKSGWLLMLLAGILLISVNCVMICVPCARRPPCNFICLIFATMAMTIIAAKITSHYKTDVILYAFLATSAVTFICVVLAYSRFDFTSYLLYIIGVSAAFSVVVCIILISFMVTGTMMKPVIVGVLIVGTLIQIVMLIMELQMILGGKAIELSENDYAIAAFLIYTSVLDIFLKLVQIIGLCQH</sequence>
<feature type="transmembrane region" description="Helical" evidence="6">
    <location>
        <begin position="278"/>
        <end position="299"/>
    </location>
</feature>
<evidence type="ECO:0000313" key="7">
    <source>
        <dbReference type="EMBL" id="KAF9418292.1"/>
    </source>
</evidence>
<feature type="transmembrane region" description="Helical" evidence="6">
    <location>
        <begin position="253"/>
        <end position="272"/>
    </location>
</feature>
<evidence type="ECO:0000256" key="6">
    <source>
        <dbReference type="SAM" id="Phobius"/>
    </source>
</evidence>
<organism evidence="7 8">
    <name type="scientific">Spodoptera exigua</name>
    <name type="common">Beet armyworm</name>
    <name type="synonym">Noctua fulgens</name>
    <dbReference type="NCBI Taxonomy" id="7107"/>
    <lineage>
        <taxon>Eukaryota</taxon>
        <taxon>Metazoa</taxon>
        <taxon>Ecdysozoa</taxon>
        <taxon>Arthropoda</taxon>
        <taxon>Hexapoda</taxon>
        <taxon>Insecta</taxon>
        <taxon>Pterygota</taxon>
        <taxon>Neoptera</taxon>
        <taxon>Endopterygota</taxon>
        <taxon>Lepidoptera</taxon>
        <taxon>Glossata</taxon>
        <taxon>Ditrysia</taxon>
        <taxon>Noctuoidea</taxon>
        <taxon>Noctuidae</taxon>
        <taxon>Amphipyrinae</taxon>
        <taxon>Spodoptera</taxon>
    </lineage>
</organism>
<protein>
    <submittedName>
        <fullName evidence="7">Uncharacterized protein</fullName>
    </submittedName>
</protein>
<keyword evidence="4 6" id="KW-0472">Membrane</keyword>
<feature type="compositionally biased region" description="Polar residues" evidence="5">
    <location>
        <begin position="17"/>
        <end position="26"/>
    </location>
</feature>
<dbReference type="Proteomes" id="UP000648187">
    <property type="component" value="Unassembled WGS sequence"/>
</dbReference>
<accession>A0A835GKX9</accession>
<keyword evidence="2 6" id="KW-0812">Transmembrane</keyword>
<feature type="region of interest" description="Disordered" evidence="5">
    <location>
        <begin position="1"/>
        <end position="26"/>
    </location>
</feature>
<feature type="transmembrane region" description="Helical" evidence="6">
    <location>
        <begin position="338"/>
        <end position="362"/>
    </location>
</feature>
<dbReference type="Pfam" id="PF01027">
    <property type="entry name" value="Bax1-I"/>
    <property type="match status" value="1"/>
</dbReference>
<proteinExistence type="predicted"/>
<comment type="caution">
    <text evidence="7">The sequence shown here is derived from an EMBL/GenBank/DDBJ whole genome shotgun (WGS) entry which is preliminary data.</text>
</comment>
<name>A0A835GKX9_SPOEX</name>
<feature type="transmembrane region" description="Helical" evidence="6">
    <location>
        <begin position="189"/>
        <end position="211"/>
    </location>
</feature>
<feature type="transmembrane region" description="Helical" evidence="6">
    <location>
        <begin position="374"/>
        <end position="396"/>
    </location>
</feature>
<feature type="transmembrane region" description="Helical" evidence="6">
    <location>
        <begin position="223"/>
        <end position="246"/>
    </location>
</feature>
<evidence type="ECO:0000313" key="8">
    <source>
        <dbReference type="Proteomes" id="UP000648187"/>
    </source>
</evidence>
<feature type="region of interest" description="Disordered" evidence="5">
    <location>
        <begin position="127"/>
        <end position="158"/>
    </location>
</feature>
<comment type="subcellular location">
    <subcellularLocation>
        <location evidence="1">Membrane</location>
        <topology evidence="1">Multi-pass membrane protein</topology>
    </subcellularLocation>
</comment>
<feature type="transmembrane region" description="Helical" evidence="6">
    <location>
        <begin position="306"/>
        <end position="332"/>
    </location>
</feature>
<evidence type="ECO:0000256" key="1">
    <source>
        <dbReference type="ARBA" id="ARBA00004141"/>
    </source>
</evidence>
<evidence type="ECO:0000256" key="3">
    <source>
        <dbReference type="ARBA" id="ARBA00022989"/>
    </source>
</evidence>